<dbReference type="InterPro" id="IPR050722">
    <property type="entry name" value="Pyruvate:ferred/Flavod_OxRd"/>
</dbReference>
<dbReference type="PANTHER" id="PTHR32154">
    <property type="entry name" value="PYRUVATE-FLAVODOXIN OXIDOREDUCTASE-RELATED"/>
    <property type="match status" value="1"/>
</dbReference>
<dbReference type="STRING" id="655353.SAMN04488056_102196"/>
<dbReference type="InterPro" id="IPR017896">
    <property type="entry name" value="4Fe4S_Fe-S-bd"/>
</dbReference>
<dbReference type="InterPro" id="IPR017900">
    <property type="entry name" value="4Fe4S_Fe_S_CS"/>
</dbReference>
<dbReference type="SUPFAM" id="SSF52518">
    <property type="entry name" value="Thiamin diphosphate-binding fold (THDP-binding)"/>
    <property type="match status" value="2"/>
</dbReference>
<keyword evidence="2" id="KW-0004">4Fe-4S</keyword>
<accession>A0A1I5CD63</accession>
<evidence type="ECO:0000256" key="5">
    <source>
        <dbReference type="ARBA" id="ARBA00023002"/>
    </source>
</evidence>
<feature type="domain" description="4Fe-4S ferredoxin-type" evidence="8">
    <location>
        <begin position="842"/>
        <end position="871"/>
    </location>
</feature>
<keyword evidence="1" id="KW-0813">Transport</keyword>
<evidence type="ECO:0000256" key="6">
    <source>
        <dbReference type="ARBA" id="ARBA00023004"/>
    </source>
</evidence>
<evidence type="ECO:0000256" key="3">
    <source>
        <dbReference type="ARBA" id="ARBA00022723"/>
    </source>
</evidence>
<dbReference type="Pfam" id="PF17147">
    <property type="entry name" value="PFOR_II"/>
    <property type="match status" value="1"/>
</dbReference>
<reference evidence="9 10" key="1">
    <citation type="submission" date="2016-10" db="EMBL/GenBank/DDBJ databases">
        <authorList>
            <person name="de Groot N.N."/>
        </authorList>
    </citation>
    <scope>NUCLEOTIDE SEQUENCE [LARGE SCALE GENOMIC DNA]</scope>
    <source>
        <strain evidence="9 10">CGMCC 1.9157</strain>
    </source>
</reference>
<evidence type="ECO:0000313" key="10">
    <source>
        <dbReference type="Proteomes" id="UP000199236"/>
    </source>
</evidence>
<dbReference type="InterPro" id="IPR029061">
    <property type="entry name" value="THDP-binding"/>
</dbReference>
<dbReference type="CDD" id="cd07034">
    <property type="entry name" value="TPP_PYR_PFOR_IOR-alpha_like"/>
    <property type="match status" value="1"/>
</dbReference>
<dbReference type="InterPro" id="IPR011766">
    <property type="entry name" value="TPP_enzyme_TPP-bd"/>
</dbReference>
<evidence type="ECO:0000313" key="9">
    <source>
        <dbReference type="EMBL" id="SFN84950.1"/>
    </source>
</evidence>
<dbReference type="Pfam" id="PF01855">
    <property type="entry name" value="POR_N"/>
    <property type="match status" value="1"/>
</dbReference>
<organism evidence="9 10">
    <name type="scientific">Cohaesibacter marisflavi</name>
    <dbReference type="NCBI Taxonomy" id="655353"/>
    <lineage>
        <taxon>Bacteria</taxon>
        <taxon>Pseudomonadati</taxon>
        <taxon>Pseudomonadota</taxon>
        <taxon>Alphaproteobacteria</taxon>
        <taxon>Hyphomicrobiales</taxon>
        <taxon>Cohaesibacteraceae</taxon>
    </lineage>
</organism>
<keyword evidence="4" id="KW-0249">Electron transport</keyword>
<dbReference type="Pfam" id="PF02775">
    <property type="entry name" value="TPP_enzyme_C"/>
    <property type="match status" value="1"/>
</dbReference>
<dbReference type="RefSeq" id="WP_090069402.1">
    <property type="nucleotide sequence ID" value="NZ_FOVR01000002.1"/>
</dbReference>
<protein>
    <submittedName>
        <fullName evidence="9">Pyruvate-ferredoxin/flavodoxin oxidoreductase</fullName>
    </submittedName>
</protein>
<dbReference type="SUPFAM" id="SSF52922">
    <property type="entry name" value="TK C-terminal domain-like"/>
    <property type="match status" value="1"/>
</dbReference>
<keyword evidence="7" id="KW-0411">Iron-sulfur</keyword>
<sequence>MNEKLPKTPAYPGNSTVINGNGAVAQVMGQVCGGVIGYPITPSTEIAEIYEAFRAGGGLNVWGRHPFFFEPEGEHSAQSGALGAALTGGQYVSNASSSQGVLYGLESHYVTVGKKVGGFVMQVAARSVSRHSLNVMAGHDDIYALLPSGYTILFGSNPQEAADLAAISYKVSAMSMIPVANGMDGFVTSHMMSEVMMPEEDLLREFVGDPSERIMCPTVAQEMLYGAKGRVFQLKRYLGRHSSDMEQDAYAKLVAFLDDNADAVEADNAGEMVAKTLDMLPAELHKQWSRQWTNAFQKGTRQRVPAQVDINNPGLTGGVQNQPDFQAGAVDHRTHFVRDVARFVREAMDEYSALTGRSYAPVKCFECEDAETVLVGLGSVTDDAEAVAAYLRRQGKKVGVVSIKMLQPFPDAEFVEAVKGKKAVTILERSDNTALTAFVKEALMKAMENGAGERYPGVPALKELPKLTTAIFGLGAHDLQPRHLVAAYENMDGACQPFVYLGSQFFSKDASPIMNELQAKLKDAYPETELMALETKPNPSLLPEGALRIRFHSVGGYGTIATGKLLTDILANALHLYSKSAPKYGSEKSGAPTNYYITLSPEPVLITNADLEDVEVVVSPDHKVFAHSNPLRGLVEGGTFILQSNLSALEVWKELPAAMRKTIRDRKIKFLVVDGFAIAKKHAPVAALQTRMMGIAFIGAVCGHVERVTEGADREAVIEKIRSQINYKFGTKGEAVVEGNMAVIRDGVEETAVVDYSAPEFVEVDAAGDPVPEFSPSISSNMCRIASESSPEGLFDTAYYEETVAAPFRAGAIGEAPVLPGSGMFMPAGSAAAKDKGLFRREVPVFDPEKCTGCLDCSMVCPDAAIPPSVFDIDALLMAAAKDIDMPEKQREVIREYVRTVGETVRRKYNALDDAPSFAKLVAEAVNELYVESAVVKGNLERIVEAVSVLPVAKTRPFFDSMEAEHTGQGGLFAVAVDPWKCTGCLECVDICGPGALVAADQDAGLLHDLQSKFNFLSKTPNTPARFVEPAFEDDNEIKRMMLDRANYYSTTGGHGACRGCGEVTAIRQVVSATHAIHDRRQKAHVRELEELVNGLTLKLEEVKGDSEREARISGALKVLEKRLFMLEGGPTGNGQSPLVVANATGCSSVYASTFPFNPYNDPWVNSLFHDGPAVIKGIFEGTTANAAVDFKAMRLAKLELANAYDPVTDEAFFNNFEWHNFSDAERDLLPTFMNISGDGAAYDIGFGALSRLLASNTPVKVMVLNSGVYSNTGGQASTASLSGQDSDLARFGKANPGKLEDRKELGLIASFHPNVFVVQSATSFPGHFLKNVMAYLKHSSSPALLDVYTPCQGEHGIADDAANRRSKLAVEARVSPLFVHDPKAGKTLAERFDIEGNPAKDQDWAMQTISYMEDGQLKLMDLPLTPADYAYDEVRFKKQFRPIKGEVDAVPLHEFIDMPAVERGRKVPYILKANAKQELVKLEVGAMIVHLVEERRQNWRTLQHLAGQTAAQLDAAHSKELAAMEVKYKEALESRELSMDSIAAGMAEMASMSASPAVLGLGGSASAAAANGASDAAPAAGGGASLPHIHEEDVSLCTNCKACYQDVPELFELTKVVENGSVMEVAHTIPGALEQVEVTPDLKSRIMKVAAKCNAEIVR</sequence>
<dbReference type="Gene3D" id="3.40.920.10">
    <property type="entry name" value="Pyruvate-ferredoxin oxidoreductase, PFOR, domain III"/>
    <property type="match status" value="1"/>
</dbReference>
<dbReference type="Pfam" id="PF01558">
    <property type="entry name" value="POR"/>
    <property type="match status" value="1"/>
</dbReference>
<dbReference type="Pfam" id="PF00037">
    <property type="entry name" value="Fer4"/>
    <property type="match status" value="1"/>
</dbReference>
<keyword evidence="9" id="KW-0670">Pyruvate</keyword>
<dbReference type="GO" id="GO:0046872">
    <property type="term" value="F:metal ion binding"/>
    <property type="evidence" value="ECO:0007669"/>
    <property type="project" value="UniProtKB-KW"/>
</dbReference>
<dbReference type="Gene3D" id="3.40.50.970">
    <property type="match status" value="2"/>
</dbReference>
<evidence type="ECO:0000256" key="7">
    <source>
        <dbReference type="ARBA" id="ARBA00023014"/>
    </source>
</evidence>
<dbReference type="OrthoDB" id="9794954at2"/>
<keyword evidence="5" id="KW-0560">Oxidoreductase</keyword>
<dbReference type="EMBL" id="FOVR01000002">
    <property type="protein sequence ID" value="SFN84950.1"/>
    <property type="molecule type" value="Genomic_DNA"/>
</dbReference>
<dbReference type="Proteomes" id="UP000199236">
    <property type="component" value="Unassembled WGS sequence"/>
</dbReference>
<dbReference type="GO" id="GO:0051539">
    <property type="term" value="F:4 iron, 4 sulfur cluster binding"/>
    <property type="evidence" value="ECO:0007669"/>
    <property type="project" value="UniProtKB-KW"/>
</dbReference>
<dbReference type="InterPro" id="IPR002869">
    <property type="entry name" value="Pyrv_flavodox_OxRed_cen"/>
</dbReference>
<evidence type="ECO:0000259" key="8">
    <source>
        <dbReference type="PROSITE" id="PS51379"/>
    </source>
</evidence>
<dbReference type="SUPFAM" id="SSF53323">
    <property type="entry name" value="Pyruvate-ferredoxin oxidoreductase, PFOR, domain III"/>
    <property type="match status" value="1"/>
</dbReference>
<dbReference type="GO" id="GO:0044281">
    <property type="term" value="P:small molecule metabolic process"/>
    <property type="evidence" value="ECO:0007669"/>
    <property type="project" value="UniProtKB-ARBA"/>
</dbReference>
<gene>
    <name evidence="9" type="ORF">SAMN04488056_102196</name>
</gene>
<proteinExistence type="predicted"/>
<dbReference type="Gene3D" id="3.40.50.920">
    <property type="match status" value="1"/>
</dbReference>
<dbReference type="PROSITE" id="PS51379">
    <property type="entry name" value="4FE4S_FER_2"/>
    <property type="match status" value="2"/>
</dbReference>
<feature type="domain" description="4Fe-4S ferredoxin-type" evidence="8">
    <location>
        <begin position="973"/>
        <end position="1002"/>
    </location>
</feature>
<dbReference type="InterPro" id="IPR019752">
    <property type="entry name" value="Pyrv/ketoisovalerate_OxRed_cat"/>
</dbReference>
<keyword evidence="3" id="KW-0479">Metal-binding</keyword>
<keyword evidence="6" id="KW-0408">Iron</keyword>
<name>A0A1I5CD63_9HYPH</name>
<dbReference type="InterPro" id="IPR009014">
    <property type="entry name" value="Transketo_C/PFOR_II"/>
</dbReference>
<dbReference type="PROSITE" id="PS00198">
    <property type="entry name" value="4FE4S_FER_1"/>
    <property type="match status" value="2"/>
</dbReference>
<evidence type="ECO:0000256" key="2">
    <source>
        <dbReference type="ARBA" id="ARBA00022485"/>
    </source>
</evidence>
<evidence type="ECO:0000256" key="4">
    <source>
        <dbReference type="ARBA" id="ARBA00022982"/>
    </source>
</evidence>
<dbReference type="GO" id="GO:0016903">
    <property type="term" value="F:oxidoreductase activity, acting on the aldehyde or oxo group of donors"/>
    <property type="evidence" value="ECO:0007669"/>
    <property type="project" value="InterPro"/>
</dbReference>
<dbReference type="SUPFAM" id="SSF54862">
    <property type="entry name" value="4Fe-4S ferredoxins"/>
    <property type="match status" value="1"/>
</dbReference>
<dbReference type="InterPro" id="IPR033412">
    <property type="entry name" value="PFOR_II"/>
</dbReference>
<keyword evidence="10" id="KW-1185">Reference proteome</keyword>
<dbReference type="Gene3D" id="3.30.70.20">
    <property type="match status" value="1"/>
</dbReference>
<dbReference type="InterPro" id="IPR002880">
    <property type="entry name" value="Pyrv_Fd/Flavodoxin_OxRdtase_N"/>
</dbReference>
<evidence type="ECO:0000256" key="1">
    <source>
        <dbReference type="ARBA" id="ARBA00022448"/>
    </source>
</evidence>
<dbReference type="GO" id="GO:0006979">
    <property type="term" value="P:response to oxidative stress"/>
    <property type="evidence" value="ECO:0007669"/>
    <property type="project" value="TreeGrafter"/>
</dbReference>
<dbReference type="PANTHER" id="PTHR32154:SF0">
    <property type="entry name" value="PYRUVATE-FLAVODOXIN OXIDOREDUCTASE-RELATED"/>
    <property type="match status" value="1"/>
</dbReference>
<dbReference type="GO" id="GO:0030976">
    <property type="term" value="F:thiamine pyrophosphate binding"/>
    <property type="evidence" value="ECO:0007669"/>
    <property type="project" value="InterPro"/>
</dbReference>